<dbReference type="InterPro" id="IPR011335">
    <property type="entry name" value="Restrct_endonuc-II-like"/>
</dbReference>
<dbReference type="PANTHER" id="PTHR36558">
    <property type="entry name" value="GLR1098 PROTEIN"/>
    <property type="match status" value="1"/>
</dbReference>
<dbReference type="Pfam" id="PF05685">
    <property type="entry name" value="Uma2"/>
    <property type="match status" value="1"/>
</dbReference>
<proteinExistence type="predicted"/>
<accession>A0ABU8XNT5</accession>
<dbReference type="Proteomes" id="UP001375743">
    <property type="component" value="Unassembled WGS sequence"/>
</dbReference>
<dbReference type="RefSeq" id="WP_418157950.1">
    <property type="nucleotide sequence ID" value="NZ_JBBLZC010000002.1"/>
</dbReference>
<reference evidence="2 3" key="1">
    <citation type="submission" date="2024-01" db="EMBL/GenBank/DDBJ databases">
        <title>Multi-omics insights into the function and evolution of sodium benzoate biodegradation pathways in Benzoatithermus flavus gen. nov., sp. nov. from hot spring.</title>
        <authorList>
            <person name="Hu C.-J."/>
            <person name="Li W.-J."/>
        </authorList>
    </citation>
    <scope>NUCLEOTIDE SEQUENCE [LARGE SCALE GENOMIC DNA]</scope>
    <source>
        <strain evidence="2 3">SYSU G07066</strain>
    </source>
</reference>
<dbReference type="SUPFAM" id="SSF52980">
    <property type="entry name" value="Restriction endonuclease-like"/>
    <property type="match status" value="1"/>
</dbReference>
<organism evidence="2 3">
    <name type="scientific">Benzoatithermus flavus</name>
    <dbReference type="NCBI Taxonomy" id="3108223"/>
    <lineage>
        <taxon>Bacteria</taxon>
        <taxon>Pseudomonadati</taxon>
        <taxon>Pseudomonadota</taxon>
        <taxon>Alphaproteobacteria</taxon>
        <taxon>Geminicoccales</taxon>
        <taxon>Geminicoccaceae</taxon>
        <taxon>Benzoatithermus</taxon>
    </lineage>
</organism>
<dbReference type="CDD" id="cd06260">
    <property type="entry name" value="DUF820-like"/>
    <property type="match status" value="1"/>
</dbReference>
<sequence length="190" mass="21137">MDAARKLVTVEEFLRFEGEPGRRYQLLGGEIVMMAPAARLHGILASRADFALRSRLRRPCEPQAEAGILLPWTNHSFYVADLAVTCAPPGRELWCPDPVVIVEILSPSTEADDRGIKLRAYRRLPSVQHILLVATDRPAIEHYARAGEHWRLRDLGPGDTVRLAALDLAIPLDELYDGLPLGEDEESVTP</sequence>
<dbReference type="GO" id="GO:0004519">
    <property type="term" value="F:endonuclease activity"/>
    <property type="evidence" value="ECO:0007669"/>
    <property type="project" value="UniProtKB-KW"/>
</dbReference>
<keyword evidence="2" id="KW-0378">Hydrolase</keyword>
<gene>
    <name evidence="2" type="ORF">U1T56_02945</name>
</gene>
<evidence type="ECO:0000313" key="3">
    <source>
        <dbReference type="Proteomes" id="UP001375743"/>
    </source>
</evidence>
<keyword evidence="2" id="KW-0255">Endonuclease</keyword>
<name>A0ABU8XNT5_9PROT</name>
<keyword evidence="3" id="KW-1185">Reference proteome</keyword>
<feature type="domain" description="Putative restriction endonuclease" evidence="1">
    <location>
        <begin position="10"/>
        <end position="166"/>
    </location>
</feature>
<protein>
    <submittedName>
        <fullName evidence="2">Uma2 family endonuclease</fullName>
    </submittedName>
</protein>
<dbReference type="InterPro" id="IPR008538">
    <property type="entry name" value="Uma2"/>
</dbReference>
<dbReference type="InterPro" id="IPR012296">
    <property type="entry name" value="Nuclease_put_TT1808"/>
</dbReference>
<comment type="caution">
    <text evidence="2">The sequence shown here is derived from an EMBL/GenBank/DDBJ whole genome shotgun (WGS) entry which is preliminary data.</text>
</comment>
<dbReference type="PANTHER" id="PTHR36558:SF1">
    <property type="entry name" value="RESTRICTION ENDONUCLEASE DOMAIN-CONTAINING PROTEIN-RELATED"/>
    <property type="match status" value="1"/>
</dbReference>
<dbReference type="Gene3D" id="3.90.1570.10">
    <property type="entry name" value="tt1808, chain A"/>
    <property type="match status" value="1"/>
</dbReference>
<keyword evidence="2" id="KW-0540">Nuclease</keyword>
<evidence type="ECO:0000259" key="1">
    <source>
        <dbReference type="Pfam" id="PF05685"/>
    </source>
</evidence>
<evidence type="ECO:0000313" key="2">
    <source>
        <dbReference type="EMBL" id="MEK0082095.1"/>
    </source>
</evidence>
<dbReference type="EMBL" id="JBBLZC010000002">
    <property type="protein sequence ID" value="MEK0082095.1"/>
    <property type="molecule type" value="Genomic_DNA"/>
</dbReference>